<evidence type="ECO:0000256" key="4">
    <source>
        <dbReference type="ARBA" id="ARBA00023163"/>
    </source>
</evidence>
<evidence type="ECO:0000256" key="1">
    <source>
        <dbReference type="ARBA" id="ARBA00004123"/>
    </source>
</evidence>
<evidence type="ECO:0000259" key="6">
    <source>
        <dbReference type="PROSITE" id="PS50066"/>
    </source>
</evidence>
<name>A0A5S9S3E8_ARATH</name>
<dbReference type="InterPro" id="IPR036879">
    <property type="entry name" value="TF_MADSbox_sf"/>
</dbReference>
<dbReference type="InterPro" id="IPR033896">
    <property type="entry name" value="MEF2-like_N"/>
</dbReference>
<dbReference type="ExpressionAtlas" id="A0A5S9S3E8">
    <property type="expression patterns" value="baseline and differential"/>
</dbReference>
<gene>
    <name evidence="7" type="ORF">C24_LOCUS92</name>
</gene>
<evidence type="ECO:0000313" key="8">
    <source>
        <dbReference type="Proteomes" id="UP000434276"/>
    </source>
</evidence>
<protein>
    <recommendedName>
        <fullName evidence="6">MADS-box domain-containing protein</fullName>
    </recommendedName>
</protein>
<dbReference type="Pfam" id="PF00319">
    <property type="entry name" value="SRF-TF"/>
    <property type="match status" value="1"/>
</dbReference>
<evidence type="ECO:0000256" key="2">
    <source>
        <dbReference type="ARBA" id="ARBA00023015"/>
    </source>
</evidence>
<comment type="subcellular location">
    <subcellularLocation>
        <location evidence="1">Nucleus</location>
    </subcellularLocation>
</comment>
<organism evidence="7 8">
    <name type="scientific">Arabidopsis thaliana</name>
    <name type="common">Mouse-ear cress</name>
    <dbReference type="NCBI Taxonomy" id="3702"/>
    <lineage>
        <taxon>Eukaryota</taxon>
        <taxon>Viridiplantae</taxon>
        <taxon>Streptophyta</taxon>
        <taxon>Embryophyta</taxon>
        <taxon>Tracheophyta</taxon>
        <taxon>Spermatophyta</taxon>
        <taxon>Magnoliopsida</taxon>
        <taxon>eudicotyledons</taxon>
        <taxon>Gunneridae</taxon>
        <taxon>Pentapetalae</taxon>
        <taxon>rosids</taxon>
        <taxon>malvids</taxon>
        <taxon>Brassicales</taxon>
        <taxon>Brassicaceae</taxon>
        <taxon>Camelineae</taxon>
        <taxon>Arabidopsis</taxon>
    </lineage>
</organism>
<reference evidence="7 8" key="1">
    <citation type="submission" date="2019-12" db="EMBL/GenBank/DDBJ databases">
        <authorList>
            <person name="Jiao W.-B."/>
            <person name="Schneeberger K."/>
        </authorList>
    </citation>
    <scope>NUCLEOTIDE SEQUENCE [LARGE SCALE GENOMIC DNA]</scope>
    <source>
        <strain evidence="8">cv. C24</strain>
    </source>
</reference>
<dbReference type="SMART" id="SM00432">
    <property type="entry name" value="MADS"/>
    <property type="match status" value="1"/>
</dbReference>
<evidence type="ECO:0000256" key="3">
    <source>
        <dbReference type="ARBA" id="ARBA00023125"/>
    </source>
</evidence>
<dbReference type="PANTHER" id="PTHR11945:SF776">
    <property type="entry name" value="AGAMOUS-LIKE 50-RELATED"/>
    <property type="match status" value="1"/>
</dbReference>
<dbReference type="OrthoDB" id="2284405at2759"/>
<accession>A0A5S9S3E8</accession>
<dbReference type="EMBL" id="CACSHJ010000087">
    <property type="protein sequence ID" value="CAA0154242.1"/>
    <property type="molecule type" value="Genomic_DNA"/>
</dbReference>
<feature type="domain" description="MADS-box" evidence="6">
    <location>
        <begin position="6"/>
        <end position="66"/>
    </location>
</feature>
<evidence type="ECO:0000256" key="5">
    <source>
        <dbReference type="ARBA" id="ARBA00023242"/>
    </source>
</evidence>
<dbReference type="Gene3D" id="3.40.1810.10">
    <property type="entry name" value="Transcription factor, MADS-box"/>
    <property type="match status" value="1"/>
</dbReference>
<dbReference type="PRINTS" id="PR00404">
    <property type="entry name" value="MADSDOMAIN"/>
</dbReference>
<dbReference type="GO" id="GO:0046983">
    <property type="term" value="F:protein dimerization activity"/>
    <property type="evidence" value="ECO:0007669"/>
    <property type="project" value="InterPro"/>
</dbReference>
<dbReference type="CDD" id="cd00265">
    <property type="entry name" value="MADS_MEF2_like"/>
    <property type="match status" value="1"/>
</dbReference>
<dbReference type="InterPro" id="IPR002100">
    <property type="entry name" value="TF_MADSbox"/>
</dbReference>
<evidence type="ECO:0000313" key="7">
    <source>
        <dbReference type="EMBL" id="CAA0154242.1"/>
    </source>
</evidence>
<keyword evidence="5" id="KW-0539">Nucleus</keyword>
<sequence length="247" mass="28071">MARKNLGRRKIELVKMTNESNLQVTFSKRRSGLFKKASELCTLCDAEIAIIVFSPSGKAYSFGHPNVNKLLDHSLGRVIRHNNTNFAENRTKLRIQMLNESLTEVMAEKEKEQETKQSIVQNERENKDAEKWWRNSPTELNLAQSTSMKCDLEALKKEVDEKVAQLHHRNLNFYVGSSSNVAAPAAVSGGNISTNHGFFDQNGNSTSAPTLPFGFNVMNRTPAGYNSYQLQNQEVKQVHPQYWARYY</sequence>
<dbReference type="Proteomes" id="UP000434276">
    <property type="component" value="Unassembled WGS sequence"/>
</dbReference>
<keyword evidence="2" id="KW-0805">Transcription regulation</keyword>
<dbReference type="AlphaFoldDB" id="A0A5S9S3E8"/>
<keyword evidence="4" id="KW-0804">Transcription</keyword>
<dbReference type="GO" id="GO:0005634">
    <property type="term" value="C:nucleus"/>
    <property type="evidence" value="ECO:0007669"/>
    <property type="project" value="UniProtKB-SubCell"/>
</dbReference>
<keyword evidence="3" id="KW-0238">DNA-binding</keyword>
<dbReference type="PROSITE" id="PS50066">
    <property type="entry name" value="MADS_BOX_2"/>
    <property type="match status" value="1"/>
</dbReference>
<dbReference type="GO" id="GO:0000977">
    <property type="term" value="F:RNA polymerase II transcription regulatory region sequence-specific DNA binding"/>
    <property type="evidence" value="ECO:0007669"/>
    <property type="project" value="InterPro"/>
</dbReference>
<dbReference type="SUPFAM" id="SSF55455">
    <property type="entry name" value="SRF-like"/>
    <property type="match status" value="1"/>
</dbReference>
<dbReference type="FunFam" id="3.40.1810.10:FF:000006">
    <property type="entry name" value="Agamous-like MADS-box protein AGL62"/>
    <property type="match status" value="1"/>
</dbReference>
<proteinExistence type="predicted"/>
<dbReference type="PANTHER" id="PTHR11945">
    <property type="entry name" value="MADS BOX PROTEIN"/>
    <property type="match status" value="1"/>
</dbReference>
<dbReference type="GO" id="GO:0045944">
    <property type="term" value="P:positive regulation of transcription by RNA polymerase II"/>
    <property type="evidence" value="ECO:0007669"/>
    <property type="project" value="InterPro"/>
</dbReference>